<comment type="caution">
    <text evidence="1">The sequence shown here is derived from an EMBL/GenBank/DDBJ whole genome shotgun (WGS) entry which is preliminary data.</text>
</comment>
<protein>
    <recommendedName>
        <fullName evidence="3">HTH deoR-type domain-containing protein</fullName>
    </recommendedName>
</protein>
<evidence type="ECO:0008006" key="3">
    <source>
        <dbReference type="Google" id="ProtNLM"/>
    </source>
</evidence>
<reference evidence="1 2" key="1">
    <citation type="journal article" date="2015" name="Nature">
        <title>rRNA introns, odd ribosomes, and small enigmatic genomes across a large radiation of phyla.</title>
        <authorList>
            <person name="Brown C.T."/>
            <person name="Hug L.A."/>
            <person name="Thomas B.C."/>
            <person name="Sharon I."/>
            <person name="Castelle C.J."/>
            <person name="Singh A."/>
            <person name="Wilkins M.J."/>
            <person name="Williams K.H."/>
            <person name="Banfield J.F."/>
        </authorList>
    </citation>
    <scope>NUCLEOTIDE SEQUENCE [LARGE SCALE GENOMIC DNA]</scope>
</reference>
<dbReference type="EMBL" id="LCRR01000003">
    <property type="protein sequence ID" value="KKW37848.1"/>
    <property type="molecule type" value="Genomic_DNA"/>
</dbReference>
<accession>A0A0G1Y315</accession>
<dbReference type="STRING" id="1618607.UY86_C0003G0070"/>
<dbReference type="InterPro" id="IPR036388">
    <property type="entry name" value="WH-like_DNA-bd_sf"/>
</dbReference>
<name>A0A0G1Y315_9BACT</name>
<dbReference type="InterPro" id="IPR036390">
    <property type="entry name" value="WH_DNA-bd_sf"/>
</dbReference>
<dbReference type="Gene3D" id="1.10.10.10">
    <property type="entry name" value="Winged helix-like DNA-binding domain superfamily/Winged helix DNA-binding domain"/>
    <property type="match status" value="1"/>
</dbReference>
<dbReference type="Proteomes" id="UP000033852">
    <property type="component" value="Unassembled WGS sequence"/>
</dbReference>
<dbReference type="AlphaFoldDB" id="A0A0G1Y315"/>
<sequence length="225" mass="25220">MPDKHKKFHEFALKSILFKGRHDWYFCFLKSERIAHVFMLLARTSPGNVLEDLAHIAAQLPGTVARLAAGELDAEAALADVFALLAGTRLAATNEALSQENATVLCREYEQLAEKLVEGSHPSPFGTEEFAISLPGEPERLPALSDTIKDEPFHKGHKGQYKGQKDRMSLILDFIKKQKSPSIKDIMSIVKDCSEKTIQRELGILIEQGLVKRVGERRWSHYEPA</sequence>
<gene>
    <name evidence="1" type="ORF">UY86_C0003G0070</name>
</gene>
<proteinExistence type="predicted"/>
<dbReference type="SUPFAM" id="SSF46785">
    <property type="entry name" value="Winged helix' DNA-binding domain"/>
    <property type="match status" value="1"/>
</dbReference>
<organism evidence="1 2">
    <name type="scientific">Candidatus Adlerbacteria bacterium GW2011_GWB1_54_7</name>
    <dbReference type="NCBI Taxonomy" id="1618607"/>
    <lineage>
        <taxon>Bacteria</taxon>
        <taxon>Candidatus Adleribacteriota</taxon>
    </lineage>
</organism>
<evidence type="ECO:0000313" key="1">
    <source>
        <dbReference type="EMBL" id="KKW37848.1"/>
    </source>
</evidence>
<evidence type="ECO:0000313" key="2">
    <source>
        <dbReference type="Proteomes" id="UP000033852"/>
    </source>
</evidence>